<protein>
    <submittedName>
        <fullName evidence="3">Uncharacterized protein</fullName>
    </submittedName>
</protein>
<sequence>MAAAVAVASARNRLPGSAGSAPQISGEDAIALTGLALGCAIAGLCLPALLAARSNPKRALEPPHGAARLKELWAAYVAAVEACLDVSQSRQQRPALGDDDGSGRRVEGSGGGPEENWQEILASYP</sequence>
<comment type="caution">
    <text evidence="3">The sequence shown here is derived from an EMBL/GenBank/DDBJ whole genome shotgun (WGS) entry which is preliminary data.</text>
</comment>
<dbReference type="EMBL" id="BRXU01000001">
    <property type="protein sequence ID" value="GLC48012.1"/>
    <property type="molecule type" value="Genomic_DNA"/>
</dbReference>
<proteinExistence type="predicted"/>
<reference evidence="3" key="1">
    <citation type="submission" date="2022-08" db="EMBL/GenBank/DDBJ databases">
        <authorList>
            <person name="Takahashi K."/>
            <person name="Suzuki S."/>
            <person name="Kawachi M."/>
            <person name="Higashiyama T."/>
            <person name="Nozaki H."/>
        </authorList>
    </citation>
    <scope>NUCLEOTIDE SEQUENCE</scope>
    <source>
        <strain evidence="3">NIES-4479</strain>
    </source>
</reference>
<gene>
    <name evidence="3" type="primary">PLESTB000048</name>
    <name evidence="4" type="synonym">PLESTB001090</name>
    <name evidence="3" type="ORF">PLESTB_000049400</name>
    <name evidence="4" type="ORF">PLESTB_000704800</name>
</gene>
<name>A0A9W6EWQ1_9CHLO</name>
<feature type="transmembrane region" description="Helical" evidence="2">
    <location>
        <begin position="30"/>
        <end position="52"/>
    </location>
</feature>
<keyword evidence="2" id="KW-0812">Transmembrane</keyword>
<evidence type="ECO:0000256" key="1">
    <source>
        <dbReference type="SAM" id="MobiDB-lite"/>
    </source>
</evidence>
<dbReference type="Proteomes" id="UP001165080">
    <property type="component" value="Unassembled WGS sequence"/>
</dbReference>
<evidence type="ECO:0000313" key="4">
    <source>
        <dbReference type="EMBL" id="GLC53072.1"/>
    </source>
</evidence>
<evidence type="ECO:0000313" key="5">
    <source>
        <dbReference type="Proteomes" id="UP001165080"/>
    </source>
</evidence>
<keyword evidence="2" id="KW-0472">Membrane</keyword>
<accession>A0A9W6EWQ1</accession>
<evidence type="ECO:0000313" key="3">
    <source>
        <dbReference type="EMBL" id="GLC48012.1"/>
    </source>
</evidence>
<dbReference type="AlphaFoldDB" id="A0A9W6EWQ1"/>
<keyword evidence="5" id="KW-1185">Reference proteome</keyword>
<dbReference type="EMBL" id="BRXU01000007">
    <property type="protein sequence ID" value="GLC53072.1"/>
    <property type="molecule type" value="Genomic_DNA"/>
</dbReference>
<keyword evidence="2" id="KW-1133">Transmembrane helix</keyword>
<feature type="region of interest" description="Disordered" evidence="1">
    <location>
        <begin position="87"/>
        <end position="125"/>
    </location>
</feature>
<evidence type="ECO:0000256" key="2">
    <source>
        <dbReference type="SAM" id="Phobius"/>
    </source>
</evidence>
<reference evidence="3 5" key="2">
    <citation type="journal article" date="2023" name="Commun. Biol.">
        <title>Reorganization of the ancestral sex-determining regions during the evolution of trioecy in Pleodorina starrii.</title>
        <authorList>
            <person name="Takahashi K."/>
            <person name="Suzuki S."/>
            <person name="Kawai-Toyooka H."/>
            <person name="Yamamoto K."/>
            <person name="Hamaji T."/>
            <person name="Ootsuki R."/>
            <person name="Yamaguchi H."/>
            <person name="Kawachi M."/>
            <person name="Higashiyama T."/>
            <person name="Nozaki H."/>
        </authorList>
    </citation>
    <scope>NUCLEOTIDE SEQUENCE [LARGE SCALE GENOMIC DNA]</scope>
    <source>
        <strain evidence="3 5">NIES-4479</strain>
    </source>
</reference>
<organism evidence="3 5">
    <name type="scientific">Pleodorina starrii</name>
    <dbReference type="NCBI Taxonomy" id="330485"/>
    <lineage>
        <taxon>Eukaryota</taxon>
        <taxon>Viridiplantae</taxon>
        <taxon>Chlorophyta</taxon>
        <taxon>core chlorophytes</taxon>
        <taxon>Chlorophyceae</taxon>
        <taxon>CS clade</taxon>
        <taxon>Chlamydomonadales</taxon>
        <taxon>Volvocaceae</taxon>
        <taxon>Pleodorina</taxon>
    </lineage>
</organism>